<evidence type="ECO:0000313" key="1">
    <source>
        <dbReference type="EMBL" id="TID31082.1"/>
    </source>
</evidence>
<evidence type="ECO:0000313" key="2">
    <source>
        <dbReference type="Proteomes" id="UP000307173"/>
    </source>
</evidence>
<protein>
    <submittedName>
        <fullName evidence="1">Uncharacterized protein</fullName>
    </submittedName>
</protein>
<dbReference type="AlphaFoldDB" id="A0A4T0X7Y6"/>
<comment type="caution">
    <text evidence="1">The sequence shown here is derived from an EMBL/GenBank/DDBJ whole genome shotgun (WGS) entry which is preliminary data.</text>
</comment>
<dbReference type="OrthoDB" id="3997655at2759"/>
<dbReference type="EMBL" id="SELW01000049">
    <property type="protein sequence ID" value="TID31082.1"/>
    <property type="molecule type" value="Genomic_DNA"/>
</dbReference>
<sequence>MEITDQVALQKARISRAYLDQAKSFGIEQDLEFCPCLEPSAVNLYNQSLVNGYAAPINSMRQQNSNVQQQTIDSESICKILAAAAANIGTNSYDSSRTGNTAKISNMNVLKNNVMKNQNPSNTKTRYFS</sequence>
<gene>
    <name evidence="1" type="ORF">CANINC_000326</name>
</gene>
<keyword evidence="2" id="KW-1185">Reference proteome</keyword>
<proteinExistence type="predicted"/>
<reference evidence="1 2" key="1">
    <citation type="journal article" date="2019" name="Front. Genet.">
        <title>Whole-Genome Sequencing of the Opportunistic Yeast Pathogen Candida inconspicua Uncovers Its Hybrid Origin.</title>
        <authorList>
            <person name="Mixao V."/>
            <person name="Hansen A.P."/>
            <person name="Saus E."/>
            <person name="Boekhout T."/>
            <person name="Lass-Florl C."/>
            <person name="Gabaldon T."/>
        </authorList>
    </citation>
    <scope>NUCLEOTIDE SEQUENCE [LARGE SCALE GENOMIC DNA]</scope>
    <source>
        <strain evidence="1 2">CBS 180</strain>
    </source>
</reference>
<accession>A0A4T0X7Y6</accession>
<name>A0A4T0X7Y6_9ASCO</name>
<organism evidence="1 2">
    <name type="scientific">Pichia inconspicua</name>
    <dbReference type="NCBI Taxonomy" id="52247"/>
    <lineage>
        <taxon>Eukaryota</taxon>
        <taxon>Fungi</taxon>
        <taxon>Dikarya</taxon>
        <taxon>Ascomycota</taxon>
        <taxon>Saccharomycotina</taxon>
        <taxon>Pichiomycetes</taxon>
        <taxon>Pichiales</taxon>
        <taxon>Pichiaceae</taxon>
        <taxon>Pichia</taxon>
    </lineage>
</organism>
<dbReference type="Proteomes" id="UP000307173">
    <property type="component" value="Unassembled WGS sequence"/>
</dbReference>